<proteinExistence type="predicted"/>
<evidence type="ECO:0000313" key="2">
    <source>
        <dbReference type="EMBL" id="KAF4865331.1"/>
    </source>
</evidence>
<comment type="caution">
    <text evidence="2">The sequence shown here is derived from an EMBL/GenBank/DDBJ whole genome shotgun (WGS) entry which is preliminary data.</text>
</comment>
<dbReference type="OrthoDB" id="4798773at2759"/>
<dbReference type="Proteomes" id="UP000711996">
    <property type="component" value="Unassembled WGS sequence"/>
</dbReference>
<feature type="compositionally biased region" description="Basic and acidic residues" evidence="1">
    <location>
        <begin position="193"/>
        <end position="213"/>
    </location>
</feature>
<feature type="compositionally biased region" description="Acidic residues" evidence="1">
    <location>
        <begin position="183"/>
        <end position="192"/>
    </location>
</feature>
<evidence type="ECO:0000313" key="3">
    <source>
        <dbReference type="Proteomes" id="UP000711996"/>
    </source>
</evidence>
<feature type="region of interest" description="Disordered" evidence="1">
    <location>
        <begin position="248"/>
        <end position="267"/>
    </location>
</feature>
<evidence type="ECO:0000256" key="1">
    <source>
        <dbReference type="SAM" id="MobiDB-lite"/>
    </source>
</evidence>
<sequence length="300" mass="33592">MCQRIYVHFTTCNCQLFHRRNKCAPGPTSQRCLARPFHPSLVHKVERHCPYHHRITRLRKGCPEARSLPQGFVNAYHLPIAKSMAAAADEPGCPRERSEEVGGSKRKDTGGDNRPRKRRQTEPGEGHAVAEEMDVDGGSSDPEPSYGFRTCRQDLCDVFEAIADAEEFEYDTLDEIVTKEPDSELDTTDEEVEPRRPRIAHETESERVEYSAHDRMSLAGSDILTGRSKGFSREGLDDLLQCLQVRSSGPSEYSGTSQQHGLCPGKDGPVDTIMVSCFPSEDLMSDDEEDEQGDGFEGEW</sequence>
<protein>
    <submittedName>
        <fullName evidence="2">Uncharacterized protein</fullName>
    </submittedName>
</protein>
<keyword evidence="3" id="KW-1185">Reference proteome</keyword>
<name>A0A9P5KAX0_COLSI</name>
<feature type="region of interest" description="Disordered" evidence="1">
    <location>
        <begin position="181"/>
        <end position="213"/>
    </location>
</feature>
<feature type="compositionally biased region" description="Polar residues" evidence="1">
    <location>
        <begin position="248"/>
        <end position="260"/>
    </location>
</feature>
<feature type="region of interest" description="Disordered" evidence="1">
    <location>
        <begin position="279"/>
        <end position="300"/>
    </location>
</feature>
<feature type="region of interest" description="Disordered" evidence="1">
    <location>
        <begin position="87"/>
        <end position="146"/>
    </location>
</feature>
<dbReference type="AlphaFoldDB" id="A0A9P5KAX0"/>
<feature type="compositionally biased region" description="Acidic residues" evidence="1">
    <location>
        <begin position="283"/>
        <end position="300"/>
    </location>
</feature>
<accession>A0A9P5KAX0</accession>
<dbReference type="EMBL" id="QPMT01000003">
    <property type="protein sequence ID" value="KAF4865331.1"/>
    <property type="molecule type" value="Genomic_DNA"/>
</dbReference>
<organism evidence="2 3">
    <name type="scientific">Colletotrichum siamense</name>
    <name type="common">Anthracnose fungus</name>
    <dbReference type="NCBI Taxonomy" id="690259"/>
    <lineage>
        <taxon>Eukaryota</taxon>
        <taxon>Fungi</taxon>
        <taxon>Dikarya</taxon>
        <taxon>Ascomycota</taxon>
        <taxon>Pezizomycotina</taxon>
        <taxon>Sordariomycetes</taxon>
        <taxon>Hypocreomycetidae</taxon>
        <taxon>Glomerellales</taxon>
        <taxon>Glomerellaceae</taxon>
        <taxon>Colletotrichum</taxon>
        <taxon>Colletotrichum gloeosporioides species complex</taxon>
    </lineage>
</organism>
<gene>
    <name evidence="2" type="ORF">CGCSCA2_v001314</name>
</gene>
<feature type="compositionally biased region" description="Basic and acidic residues" evidence="1">
    <location>
        <begin position="92"/>
        <end position="130"/>
    </location>
</feature>
<reference evidence="2" key="1">
    <citation type="submission" date="2019-06" db="EMBL/GenBank/DDBJ databases">
        <authorList>
            <person name="Gan P."/>
            <person name="Shirasu K."/>
        </authorList>
    </citation>
    <scope>NUCLEOTIDE SEQUENCE [LARGE SCALE GENOMIC DNA]</scope>
    <source>
        <strain evidence="2">CAD2</strain>
    </source>
</reference>